<dbReference type="EMBL" id="FXUI01000018">
    <property type="protein sequence ID" value="SMP81684.1"/>
    <property type="molecule type" value="Genomic_DNA"/>
</dbReference>
<comment type="caution">
    <text evidence="1">The sequence shown here is derived from an EMBL/GenBank/DDBJ whole genome shotgun (WGS) entry which is preliminary data.</text>
</comment>
<evidence type="ECO:0008006" key="3">
    <source>
        <dbReference type="Google" id="ProtNLM"/>
    </source>
</evidence>
<dbReference type="Proteomes" id="UP001157910">
    <property type="component" value="Unassembled WGS sequence"/>
</dbReference>
<evidence type="ECO:0000313" key="1">
    <source>
        <dbReference type="EMBL" id="SMP81684.1"/>
    </source>
</evidence>
<accession>A0ABY1QVW1</accession>
<dbReference type="SUPFAM" id="SSF53271">
    <property type="entry name" value="PRTase-like"/>
    <property type="match status" value="1"/>
</dbReference>
<dbReference type="Gene3D" id="3.40.50.2020">
    <property type="match status" value="1"/>
</dbReference>
<feature type="non-terminal residue" evidence="1">
    <location>
        <position position="46"/>
    </location>
</feature>
<organism evidence="1 2">
    <name type="scientific">Novosphingobium panipatense</name>
    <dbReference type="NCBI Taxonomy" id="428991"/>
    <lineage>
        <taxon>Bacteria</taxon>
        <taxon>Pseudomonadati</taxon>
        <taxon>Pseudomonadota</taxon>
        <taxon>Alphaproteobacteria</taxon>
        <taxon>Sphingomonadales</taxon>
        <taxon>Sphingomonadaceae</taxon>
        <taxon>Novosphingobium</taxon>
    </lineage>
</organism>
<dbReference type="InterPro" id="IPR029057">
    <property type="entry name" value="PRTase-like"/>
</dbReference>
<reference evidence="1 2" key="1">
    <citation type="submission" date="2017-05" db="EMBL/GenBank/DDBJ databases">
        <authorList>
            <person name="Varghese N."/>
            <person name="Submissions S."/>
        </authorList>
    </citation>
    <scope>NUCLEOTIDE SEQUENCE [LARGE SCALE GENOMIC DNA]</scope>
    <source>
        <strain evidence="1 2">SM16</strain>
    </source>
</reference>
<protein>
    <recommendedName>
        <fullName evidence="3">Ribose-phosphate pyrophosphokinase</fullName>
    </recommendedName>
</protein>
<name>A0ABY1QVW1_9SPHN</name>
<evidence type="ECO:0000313" key="2">
    <source>
        <dbReference type="Proteomes" id="UP001157910"/>
    </source>
</evidence>
<gene>
    <name evidence="1" type="ORF">SAMN06296065_11855</name>
</gene>
<proteinExistence type="predicted"/>
<keyword evidence="2" id="KW-1185">Reference proteome</keyword>
<sequence length="46" mass="4943">MNRPVLFALSGSEALAQPLSAALDAEVGTIEHRQFPDGETYLRVGN</sequence>